<dbReference type="RefSeq" id="WP_243479100.1">
    <property type="nucleotide sequence ID" value="NZ_CP063982.1"/>
</dbReference>
<sequence length="165" mass="17559">MGSSFGTTVGRALTLFVFAVGLTGCGAIYDAIVPPPPDDRQNVAFYFAQDEYEQGLVMRAARGGEPKVYAQQTPIIEGADIKMAVPMKDAAGYFFVGIQLNDSGSRKLAQATPQMVGKQLVLVVDDRLLGAALIDGPIDKGMFAMATSDRHAAFILSDLLSPKSK</sequence>
<proteinExistence type="predicted"/>
<dbReference type="InterPro" id="IPR054384">
    <property type="entry name" value="SecDF_P1_head"/>
</dbReference>
<evidence type="ECO:0000313" key="3">
    <source>
        <dbReference type="Proteomes" id="UP000831607"/>
    </source>
</evidence>
<reference evidence="2 3" key="1">
    <citation type="submission" date="2020-11" db="EMBL/GenBank/DDBJ databases">
        <title>Algicoccus daihaiensis sp.nov., isolated from Daihai Lake in Inner Mongolia.</title>
        <authorList>
            <person name="Kai J."/>
        </authorList>
    </citation>
    <scope>NUCLEOTIDE SEQUENCE [LARGE SCALE GENOMIC DNA]</scope>
    <source>
        <strain evidence="3">f23</strain>
    </source>
</reference>
<accession>A0ABY4AK79</accession>
<organism evidence="2 3">
    <name type="scientific">Orrella daihaiensis</name>
    <dbReference type="NCBI Taxonomy" id="2782176"/>
    <lineage>
        <taxon>Bacteria</taxon>
        <taxon>Pseudomonadati</taxon>
        <taxon>Pseudomonadota</taxon>
        <taxon>Betaproteobacteria</taxon>
        <taxon>Burkholderiales</taxon>
        <taxon>Alcaligenaceae</taxon>
        <taxon>Orrella</taxon>
    </lineage>
</organism>
<name>A0ABY4AK79_9BURK</name>
<dbReference type="Proteomes" id="UP000831607">
    <property type="component" value="Chromosome"/>
</dbReference>
<feature type="domain" description="SecDF P1 head subdomain" evidence="1">
    <location>
        <begin position="65"/>
        <end position="147"/>
    </location>
</feature>
<evidence type="ECO:0000259" key="1">
    <source>
        <dbReference type="Pfam" id="PF22599"/>
    </source>
</evidence>
<dbReference type="Pfam" id="PF22599">
    <property type="entry name" value="SecDF_P1_head"/>
    <property type="match status" value="1"/>
</dbReference>
<dbReference type="Gene3D" id="3.30.1360.200">
    <property type="match status" value="1"/>
</dbReference>
<evidence type="ECO:0000313" key="2">
    <source>
        <dbReference type="EMBL" id="UOD50691.1"/>
    </source>
</evidence>
<gene>
    <name evidence="2" type="ORF">DHf2319_01780</name>
</gene>
<dbReference type="EMBL" id="CP063982">
    <property type="protein sequence ID" value="UOD50691.1"/>
    <property type="molecule type" value="Genomic_DNA"/>
</dbReference>
<protein>
    <recommendedName>
        <fullName evidence="1">SecDF P1 head subdomain domain-containing protein</fullName>
    </recommendedName>
</protein>
<keyword evidence="3" id="KW-1185">Reference proteome</keyword>